<dbReference type="InterPro" id="IPR027266">
    <property type="entry name" value="TrmE/GcvT-like"/>
</dbReference>
<dbReference type="Proteomes" id="UP000193778">
    <property type="component" value="Unassembled WGS sequence"/>
</dbReference>
<evidence type="ECO:0000313" key="2">
    <source>
        <dbReference type="Proteomes" id="UP000193778"/>
    </source>
</evidence>
<organism evidence="1 2">
    <name type="scientific">Ruegeria meonggei</name>
    <dbReference type="NCBI Taxonomy" id="1446476"/>
    <lineage>
        <taxon>Bacteria</taxon>
        <taxon>Pseudomonadati</taxon>
        <taxon>Pseudomonadota</taxon>
        <taxon>Alphaproteobacteria</taxon>
        <taxon>Rhodobacterales</taxon>
        <taxon>Roseobacteraceae</taxon>
        <taxon>Ruegeria</taxon>
    </lineage>
</organism>
<dbReference type="Gene3D" id="3.30.1360.120">
    <property type="entry name" value="Probable tRNA modification gtpase trme, domain 1"/>
    <property type="match status" value="1"/>
</dbReference>
<dbReference type="SUPFAM" id="SSF103025">
    <property type="entry name" value="Folate-binding domain"/>
    <property type="match status" value="1"/>
</dbReference>
<accession>A0A1X7A341</accession>
<gene>
    <name evidence="1" type="ORF">RUM8411_03516</name>
</gene>
<dbReference type="Gene3D" id="3.30.70.1520">
    <property type="entry name" value="Heterotetrameric sarcosine oxidase"/>
    <property type="match status" value="1"/>
</dbReference>
<proteinExistence type="predicted"/>
<dbReference type="EMBL" id="FWFP01000011">
    <property type="protein sequence ID" value="SLN69222.1"/>
    <property type="molecule type" value="Genomic_DNA"/>
</dbReference>
<name>A0A1X7A341_9RHOB</name>
<keyword evidence="2" id="KW-1185">Reference proteome</keyword>
<evidence type="ECO:0000313" key="1">
    <source>
        <dbReference type="EMBL" id="SLN69222.1"/>
    </source>
</evidence>
<sequence>MSVHDLVAITALGGSEPCVETVGAVTCTEVPGVALASVAARLGQESKAAKALAKLIGSPAPGIGRTSGEALTAFWAGPEQWMVEAPFETHEEIADQATTAMGETASVTEQTDAWTRFDLSGDGIPAVLELLCQLDLRTLDEGSAARCSIHHVGCFVLCRTSRLFSLYGPRASVGTLHHAIITAMRSAL</sequence>
<protein>
    <submittedName>
        <fullName evidence="1">Sarcosine oxidase, gamma subunit family</fullName>
    </submittedName>
</protein>
<dbReference type="AlphaFoldDB" id="A0A1X7A341"/>
<reference evidence="2" key="1">
    <citation type="submission" date="2017-03" db="EMBL/GenBank/DDBJ databases">
        <authorList>
            <person name="Rodrigo-Torres L."/>
            <person name="Arahal R.D."/>
            <person name="Lucena T."/>
        </authorList>
    </citation>
    <scope>NUCLEOTIDE SEQUENCE [LARGE SCALE GENOMIC DNA]</scope>
    <source>
        <strain evidence="2">CECT 8411</strain>
    </source>
</reference>